<dbReference type="RefSeq" id="WP_345160867.1">
    <property type="nucleotide sequence ID" value="NZ_BAABHC010000020.1"/>
</dbReference>
<dbReference type="Proteomes" id="UP001500552">
    <property type="component" value="Unassembled WGS sequence"/>
</dbReference>
<comment type="caution">
    <text evidence="1">The sequence shown here is derived from an EMBL/GenBank/DDBJ whole genome shotgun (WGS) entry which is preliminary data.</text>
</comment>
<name>A0ABP8M007_9BACT</name>
<evidence type="ECO:0000313" key="2">
    <source>
        <dbReference type="Proteomes" id="UP001500552"/>
    </source>
</evidence>
<keyword evidence="2" id="KW-1185">Reference proteome</keyword>
<gene>
    <name evidence="1" type="ORF">GCM10023188_35160</name>
</gene>
<organism evidence="1 2">
    <name type="scientific">Pontibacter saemangeumensis</name>
    <dbReference type="NCBI Taxonomy" id="1084525"/>
    <lineage>
        <taxon>Bacteria</taxon>
        <taxon>Pseudomonadati</taxon>
        <taxon>Bacteroidota</taxon>
        <taxon>Cytophagia</taxon>
        <taxon>Cytophagales</taxon>
        <taxon>Hymenobacteraceae</taxon>
        <taxon>Pontibacter</taxon>
    </lineage>
</organism>
<accession>A0ABP8M007</accession>
<dbReference type="EMBL" id="BAABHC010000020">
    <property type="protein sequence ID" value="GAA4439094.1"/>
    <property type="molecule type" value="Genomic_DNA"/>
</dbReference>
<evidence type="ECO:0000313" key="1">
    <source>
        <dbReference type="EMBL" id="GAA4439094.1"/>
    </source>
</evidence>
<sequence>MKTEIRLTKNFSKRAKSLIKKYPSLINELEFLQNELISNPHLGTPLGSNSYKIRLSIQSKGKGKSGGARVITHLESEIVGIVEKDTAGKVTVYLLTIYDKSETATISTKELKELIKNKV</sequence>
<proteinExistence type="predicted"/>
<protein>
    <recommendedName>
        <fullName evidence="3">mRNA-degrading endonuclease RelE, toxin component of the RelBE toxin-antitoxin system</fullName>
    </recommendedName>
</protein>
<reference evidence="2" key="1">
    <citation type="journal article" date="2019" name="Int. J. Syst. Evol. Microbiol.">
        <title>The Global Catalogue of Microorganisms (GCM) 10K type strain sequencing project: providing services to taxonomists for standard genome sequencing and annotation.</title>
        <authorList>
            <consortium name="The Broad Institute Genomics Platform"/>
            <consortium name="The Broad Institute Genome Sequencing Center for Infectious Disease"/>
            <person name="Wu L."/>
            <person name="Ma J."/>
        </authorList>
    </citation>
    <scope>NUCLEOTIDE SEQUENCE [LARGE SCALE GENOMIC DNA]</scope>
    <source>
        <strain evidence="2">JCM 17926</strain>
    </source>
</reference>
<evidence type="ECO:0008006" key="3">
    <source>
        <dbReference type="Google" id="ProtNLM"/>
    </source>
</evidence>